<dbReference type="RefSeq" id="WP_244823443.1">
    <property type="nucleotide sequence ID" value="NZ_CP112998.1"/>
</dbReference>
<evidence type="ECO:0000259" key="4">
    <source>
        <dbReference type="PROSITE" id="PS01124"/>
    </source>
</evidence>
<dbReference type="SMART" id="SM00342">
    <property type="entry name" value="HTH_ARAC"/>
    <property type="match status" value="1"/>
</dbReference>
<evidence type="ECO:0000313" key="5">
    <source>
        <dbReference type="EMBL" id="WAC12743.1"/>
    </source>
</evidence>
<sequence length="288" mass="32980">MKPQLLKVPTAPAYSFSVRQDKIPNLNNRWHYHPEIELIHFHRGSGTQFVGDSIKRFGKGDIVLVGSNLPHYWRDDEQDLNKSPYSTVIHFSPDFWGDRFLELAENKPIRQILEKAQRGLLLSGGLHQKVALLMDKILRAEGTDRIIVLLEMLLCVSRSDDYSELSSMGYQSDLSESDSDRINAIYNYTLSRFNQKITLSEIAGVAGMVPNAFCRYFKSRTGKTYSQFLTEIRVGHSCRLLMESDISIKQLCFESGFMNFSCFHKRFKSVTGQSPQGYRHAFIHAGKQ</sequence>
<dbReference type="InterPro" id="IPR011051">
    <property type="entry name" value="RmlC_Cupin_sf"/>
</dbReference>
<dbReference type="InterPro" id="IPR003313">
    <property type="entry name" value="AraC-bd"/>
</dbReference>
<dbReference type="Gene3D" id="2.60.120.10">
    <property type="entry name" value="Jelly Rolls"/>
    <property type="match status" value="1"/>
</dbReference>
<dbReference type="SUPFAM" id="SSF51182">
    <property type="entry name" value="RmlC-like cupins"/>
    <property type="match status" value="1"/>
</dbReference>
<dbReference type="AlphaFoldDB" id="A0A9E8NB72"/>
<gene>
    <name evidence="5" type="ORF">ON006_02010</name>
</gene>
<dbReference type="PROSITE" id="PS01124">
    <property type="entry name" value="HTH_ARAC_FAMILY_2"/>
    <property type="match status" value="1"/>
</dbReference>
<protein>
    <submittedName>
        <fullName evidence="5">AraC family transcriptional regulator</fullName>
    </submittedName>
</protein>
<dbReference type="CDD" id="cd06976">
    <property type="entry name" value="cupin_MtlR-like_N"/>
    <property type="match status" value="1"/>
</dbReference>
<keyword evidence="1" id="KW-0805">Transcription regulation</keyword>
<dbReference type="Proteomes" id="UP001164653">
    <property type="component" value="Chromosome"/>
</dbReference>
<name>A0A9E8NB72_9BACT</name>
<evidence type="ECO:0000256" key="3">
    <source>
        <dbReference type="ARBA" id="ARBA00023163"/>
    </source>
</evidence>
<dbReference type="KEGG" id="dpf:ON006_02010"/>
<dbReference type="Gene3D" id="1.10.10.60">
    <property type="entry name" value="Homeodomain-like"/>
    <property type="match status" value="2"/>
</dbReference>
<dbReference type="Pfam" id="PF02311">
    <property type="entry name" value="AraC_binding"/>
    <property type="match status" value="1"/>
</dbReference>
<evidence type="ECO:0000313" key="6">
    <source>
        <dbReference type="Proteomes" id="UP001164653"/>
    </source>
</evidence>
<dbReference type="PROSITE" id="PS00041">
    <property type="entry name" value="HTH_ARAC_FAMILY_1"/>
    <property type="match status" value="1"/>
</dbReference>
<dbReference type="PANTHER" id="PTHR43280:SF27">
    <property type="entry name" value="TRANSCRIPTIONAL REGULATOR MTLR"/>
    <property type="match status" value="1"/>
</dbReference>
<keyword evidence="2" id="KW-0238">DNA-binding</keyword>
<dbReference type="EMBL" id="CP112998">
    <property type="protein sequence ID" value="WAC12743.1"/>
    <property type="molecule type" value="Genomic_DNA"/>
</dbReference>
<dbReference type="SUPFAM" id="SSF46689">
    <property type="entry name" value="Homeodomain-like"/>
    <property type="match status" value="2"/>
</dbReference>
<reference evidence="5" key="1">
    <citation type="submission" date="2022-11" db="EMBL/GenBank/DDBJ databases">
        <title>Dyadobacter pollutisoli sp. nov., isolated from plastic dumped soil.</title>
        <authorList>
            <person name="Kim J.M."/>
            <person name="Kim K.R."/>
            <person name="Lee J.K."/>
            <person name="Hao L."/>
            <person name="Jeon C.O."/>
        </authorList>
    </citation>
    <scope>NUCLEOTIDE SEQUENCE</scope>
    <source>
        <strain evidence="5">U1</strain>
    </source>
</reference>
<dbReference type="InterPro" id="IPR018062">
    <property type="entry name" value="HTH_AraC-typ_CS"/>
</dbReference>
<accession>A0A9E8NB72</accession>
<dbReference type="InterPro" id="IPR014710">
    <property type="entry name" value="RmlC-like_jellyroll"/>
</dbReference>
<keyword evidence="6" id="KW-1185">Reference proteome</keyword>
<dbReference type="Pfam" id="PF12833">
    <property type="entry name" value="HTH_18"/>
    <property type="match status" value="1"/>
</dbReference>
<dbReference type="GO" id="GO:0003700">
    <property type="term" value="F:DNA-binding transcription factor activity"/>
    <property type="evidence" value="ECO:0007669"/>
    <property type="project" value="InterPro"/>
</dbReference>
<feature type="domain" description="HTH araC/xylS-type" evidence="4">
    <location>
        <begin position="183"/>
        <end position="281"/>
    </location>
</feature>
<organism evidence="5 6">
    <name type="scientific">Dyadobacter pollutisoli</name>
    <dbReference type="NCBI Taxonomy" id="2910158"/>
    <lineage>
        <taxon>Bacteria</taxon>
        <taxon>Pseudomonadati</taxon>
        <taxon>Bacteroidota</taxon>
        <taxon>Cytophagia</taxon>
        <taxon>Cytophagales</taxon>
        <taxon>Spirosomataceae</taxon>
        <taxon>Dyadobacter</taxon>
    </lineage>
</organism>
<keyword evidence="3" id="KW-0804">Transcription</keyword>
<dbReference type="GO" id="GO:0043565">
    <property type="term" value="F:sequence-specific DNA binding"/>
    <property type="evidence" value="ECO:0007669"/>
    <property type="project" value="InterPro"/>
</dbReference>
<dbReference type="InterPro" id="IPR009057">
    <property type="entry name" value="Homeodomain-like_sf"/>
</dbReference>
<evidence type="ECO:0000256" key="2">
    <source>
        <dbReference type="ARBA" id="ARBA00023125"/>
    </source>
</evidence>
<evidence type="ECO:0000256" key="1">
    <source>
        <dbReference type="ARBA" id="ARBA00023015"/>
    </source>
</evidence>
<dbReference type="InterPro" id="IPR018060">
    <property type="entry name" value="HTH_AraC"/>
</dbReference>
<proteinExistence type="predicted"/>
<dbReference type="PANTHER" id="PTHR43280">
    <property type="entry name" value="ARAC-FAMILY TRANSCRIPTIONAL REGULATOR"/>
    <property type="match status" value="1"/>
</dbReference>